<evidence type="ECO:0000256" key="2">
    <source>
        <dbReference type="ARBA" id="ARBA00022679"/>
    </source>
</evidence>
<comment type="caution">
    <text evidence="7">The sequence shown here is derived from an EMBL/GenBank/DDBJ whole genome shotgun (WGS) entry which is preliminary data.</text>
</comment>
<keyword evidence="8" id="KW-1185">Reference proteome</keyword>
<evidence type="ECO:0000259" key="5">
    <source>
        <dbReference type="Pfam" id="PF00483"/>
    </source>
</evidence>
<dbReference type="InterPro" id="IPR011831">
    <property type="entry name" value="ADP-Glc_PPase"/>
</dbReference>
<comment type="similarity">
    <text evidence="1">Belongs to the bacterial/plant glucose-1-phosphate adenylyltransferase family.</text>
</comment>
<dbReference type="Gene3D" id="3.90.550.10">
    <property type="entry name" value="Spore Coat Polysaccharide Biosynthesis Protein SpsA, Chain A"/>
    <property type="match status" value="1"/>
</dbReference>
<dbReference type="PANTHER" id="PTHR43523">
    <property type="entry name" value="GLUCOSE-1-PHOSPHATE ADENYLYLTRANSFERASE-RELATED"/>
    <property type="match status" value="1"/>
</dbReference>
<evidence type="ECO:0000313" key="8">
    <source>
        <dbReference type="Proteomes" id="UP001183420"/>
    </source>
</evidence>
<dbReference type="InterPro" id="IPR005835">
    <property type="entry name" value="NTP_transferase_dom"/>
</dbReference>
<dbReference type="Pfam" id="PF00483">
    <property type="entry name" value="NTP_transferase"/>
    <property type="match status" value="1"/>
</dbReference>
<dbReference type="Gene3D" id="2.160.10.10">
    <property type="entry name" value="Hexapeptide repeat proteins"/>
    <property type="match status" value="1"/>
</dbReference>
<dbReference type="EMBL" id="JAVREM010000003">
    <property type="protein sequence ID" value="MDT0317657.1"/>
    <property type="molecule type" value="Genomic_DNA"/>
</dbReference>
<gene>
    <name evidence="7" type="ORF">RNC47_04790</name>
</gene>
<name>A0ABU2LJA9_9ACTN</name>
<evidence type="ECO:0000256" key="3">
    <source>
        <dbReference type="ARBA" id="ARBA00022695"/>
    </source>
</evidence>
<feature type="domain" description="Nucleotidyl transferase" evidence="5">
    <location>
        <begin position="14"/>
        <end position="273"/>
    </location>
</feature>
<dbReference type="SUPFAM" id="SSF53448">
    <property type="entry name" value="Nucleotide-diphospho-sugar transferases"/>
    <property type="match status" value="1"/>
</dbReference>
<dbReference type="InterPro" id="IPR029044">
    <property type="entry name" value="Nucleotide-diphossugar_trans"/>
</dbReference>
<evidence type="ECO:0000259" key="6">
    <source>
        <dbReference type="Pfam" id="PF24894"/>
    </source>
</evidence>
<dbReference type="InterPro" id="IPR056818">
    <property type="entry name" value="GlmU/GlgC-like_hexapep"/>
</dbReference>
<evidence type="ECO:0000256" key="4">
    <source>
        <dbReference type="ARBA" id="ARBA00022741"/>
    </source>
</evidence>
<feature type="domain" description="Glucose-1-phosphate adenylyltransferase/Bifunctional protein GlmU-like C-terminal hexapeptide" evidence="6">
    <location>
        <begin position="311"/>
        <end position="354"/>
    </location>
</feature>
<proteinExistence type="inferred from homology"/>
<protein>
    <submittedName>
        <fullName evidence="7">Sugar phosphate nucleotidyltransferase</fullName>
    </submittedName>
</protein>
<dbReference type="CDD" id="cd04181">
    <property type="entry name" value="NTP_transferase"/>
    <property type="match status" value="1"/>
</dbReference>
<keyword evidence="2" id="KW-0808">Transferase</keyword>
<reference evidence="8" key="1">
    <citation type="submission" date="2023-07" db="EMBL/GenBank/DDBJ databases">
        <title>30 novel species of actinomycetes from the DSMZ collection.</title>
        <authorList>
            <person name="Nouioui I."/>
        </authorList>
    </citation>
    <scope>NUCLEOTIDE SEQUENCE [LARGE SCALE GENOMIC DNA]</scope>
    <source>
        <strain evidence="8">DSM 44918</strain>
    </source>
</reference>
<dbReference type="Pfam" id="PF24894">
    <property type="entry name" value="Hexapep_GlmU"/>
    <property type="match status" value="1"/>
</dbReference>
<dbReference type="Proteomes" id="UP001183420">
    <property type="component" value="Unassembled WGS sequence"/>
</dbReference>
<sequence length="372" mass="39792">MSPATGLPGVRGALLAGGLGQRMGPLTAEVCKPLVPYAAACRLVDFSVANAVRSGLGELVLLSLHRESDLVDHLLRHWDHHPGTRLHFGPHDALLRSGGGLGPDGRLPARPAERGTADALLANAAYLFAPGASDLLVQHADHVYLFDYAPMLAAHRESGADCTIGVQRVERRYVRLFGMVEVDERWRVRALVEKPEHPTSDLVFTAFCLFRIEALREVLDELAGRGADGWQHDISRDVLPEMIAAGRPVTAFPVADYWADIGTVERYHSEQLRLLRRPHPLPPALLPRTLSGAAPRYAPEADSLLGAEPAAGATVRGSVLHPGGRVEPGARVERSVVLPGATVAAGVSVLDSVVLAGERLTADRHGLASLTA</sequence>
<keyword evidence="4" id="KW-0547">Nucleotide-binding</keyword>
<evidence type="ECO:0000313" key="7">
    <source>
        <dbReference type="EMBL" id="MDT0317657.1"/>
    </source>
</evidence>
<dbReference type="RefSeq" id="WP_311595773.1">
    <property type="nucleotide sequence ID" value="NZ_JAVREM010000003.1"/>
</dbReference>
<organism evidence="7 8">
    <name type="scientific">Streptomyces millisiae</name>
    <dbReference type="NCBI Taxonomy" id="3075542"/>
    <lineage>
        <taxon>Bacteria</taxon>
        <taxon>Bacillati</taxon>
        <taxon>Actinomycetota</taxon>
        <taxon>Actinomycetes</taxon>
        <taxon>Kitasatosporales</taxon>
        <taxon>Streptomycetaceae</taxon>
        <taxon>Streptomyces</taxon>
    </lineage>
</organism>
<dbReference type="PANTHER" id="PTHR43523:SF12">
    <property type="entry name" value="GLUCOSE-1-PHOSPHATE ADENYLYLTRANSFERASE LARGE SUBUNIT 1, CHLOROPLASTIC-RELATED"/>
    <property type="match status" value="1"/>
</dbReference>
<keyword evidence="3" id="KW-0548">Nucleotidyltransferase</keyword>
<evidence type="ECO:0000256" key="1">
    <source>
        <dbReference type="ARBA" id="ARBA00010443"/>
    </source>
</evidence>
<accession>A0ABU2LJA9</accession>